<comment type="similarity">
    <text evidence="1">Belongs to the LAP (LRR and PDZ) protein family.</text>
</comment>
<reference evidence="6 7" key="1">
    <citation type="journal article" date="2007" name="Nature">
        <title>Evolution of genes and genomes on the Drosophila phylogeny.</title>
        <authorList>
            <consortium name="Drosophila 12 Genomes Consortium"/>
            <person name="Clark A.G."/>
            <person name="Eisen M.B."/>
            <person name="Smith D.R."/>
            <person name="Bergman C.M."/>
            <person name="Oliver B."/>
            <person name="Markow T.A."/>
            <person name="Kaufman T.C."/>
            <person name="Kellis M."/>
            <person name="Gelbart W."/>
            <person name="Iyer V.N."/>
            <person name="Pollard D.A."/>
            <person name="Sackton T.B."/>
            <person name="Larracuente A.M."/>
            <person name="Singh N.D."/>
            <person name="Abad J.P."/>
            <person name="Abt D.N."/>
            <person name="Adryan B."/>
            <person name="Aguade M."/>
            <person name="Akashi H."/>
            <person name="Anderson W.W."/>
            <person name="Aquadro C.F."/>
            <person name="Ardell D.H."/>
            <person name="Arguello R."/>
            <person name="Artieri C.G."/>
            <person name="Barbash D.A."/>
            <person name="Barker D."/>
            <person name="Barsanti P."/>
            <person name="Batterham P."/>
            <person name="Batzoglou S."/>
            <person name="Begun D."/>
            <person name="Bhutkar A."/>
            <person name="Blanco E."/>
            <person name="Bosak S.A."/>
            <person name="Bradley R.K."/>
            <person name="Brand A.D."/>
            <person name="Brent M.R."/>
            <person name="Brooks A.N."/>
            <person name="Brown R.H."/>
            <person name="Butlin R.K."/>
            <person name="Caggese C."/>
            <person name="Calvi B.R."/>
            <person name="Bernardo de Carvalho A."/>
            <person name="Caspi A."/>
            <person name="Castrezana S."/>
            <person name="Celniker S.E."/>
            <person name="Chang J.L."/>
            <person name="Chapple C."/>
            <person name="Chatterji S."/>
            <person name="Chinwalla A."/>
            <person name="Civetta A."/>
            <person name="Clifton S.W."/>
            <person name="Comeron J.M."/>
            <person name="Costello J.C."/>
            <person name="Coyne J.A."/>
            <person name="Daub J."/>
            <person name="David R.G."/>
            <person name="Delcher A.L."/>
            <person name="Delehaunty K."/>
            <person name="Do C.B."/>
            <person name="Ebling H."/>
            <person name="Edwards K."/>
            <person name="Eickbush T."/>
            <person name="Evans J.D."/>
            <person name="Filipski A."/>
            <person name="Findeiss S."/>
            <person name="Freyhult E."/>
            <person name="Fulton L."/>
            <person name="Fulton R."/>
            <person name="Garcia A.C."/>
            <person name="Gardiner A."/>
            <person name="Garfield D.A."/>
            <person name="Garvin B.E."/>
            <person name="Gibson G."/>
            <person name="Gilbert D."/>
            <person name="Gnerre S."/>
            <person name="Godfrey J."/>
            <person name="Good R."/>
            <person name="Gotea V."/>
            <person name="Gravely B."/>
            <person name="Greenberg A.J."/>
            <person name="Griffiths-Jones S."/>
            <person name="Gross S."/>
            <person name="Guigo R."/>
            <person name="Gustafson E.A."/>
            <person name="Haerty W."/>
            <person name="Hahn M.W."/>
            <person name="Halligan D.L."/>
            <person name="Halpern A.L."/>
            <person name="Halter G.M."/>
            <person name="Han M.V."/>
            <person name="Heger A."/>
            <person name="Hillier L."/>
            <person name="Hinrichs A.S."/>
            <person name="Holmes I."/>
            <person name="Hoskins R.A."/>
            <person name="Hubisz M.J."/>
            <person name="Hultmark D."/>
            <person name="Huntley M.A."/>
            <person name="Jaffe D.B."/>
            <person name="Jagadeeshan S."/>
            <person name="Jeck W.R."/>
            <person name="Johnson J."/>
            <person name="Jones C.D."/>
            <person name="Jordan W.C."/>
            <person name="Karpen G.H."/>
            <person name="Kataoka E."/>
            <person name="Keightley P.D."/>
            <person name="Kheradpour P."/>
            <person name="Kirkness E.F."/>
            <person name="Koerich L.B."/>
            <person name="Kristiansen K."/>
            <person name="Kudrna D."/>
            <person name="Kulathinal R.J."/>
            <person name="Kumar S."/>
            <person name="Kwok R."/>
            <person name="Lander E."/>
            <person name="Langley C.H."/>
            <person name="Lapoint R."/>
            <person name="Lazzaro B.P."/>
            <person name="Lee S.J."/>
            <person name="Levesque L."/>
            <person name="Li R."/>
            <person name="Lin C.F."/>
            <person name="Lin M.F."/>
            <person name="Lindblad-Toh K."/>
            <person name="Llopart A."/>
            <person name="Long M."/>
            <person name="Low L."/>
            <person name="Lozovsky E."/>
            <person name="Lu J."/>
            <person name="Luo M."/>
            <person name="Machado C.A."/>
            <person name="Makalowski W."/>
            <person name="Marzo M."/>
            <person name="Matsuda M."/>
            <person name="Matzkin L."/>
            <person name="McAllister B."/>
            <person name="McBride C.S."/>
            <person name="McKernan B."/>
            <person name="McKernan K."/>
            <person name="Mendez-Lago M."/>
            <person name="Minx P."/>
            <person name="Mollenhauer M.U."/>
            <person name="Montooth K."/>
            <person name="Mount S.M."/>
            <person name="Mu X."/>
            <person name="Myers E."/>
            <person name="Negre B."/>
            <person name="Newfeld S."/>
            <person name="Nielsen R."/>
            <person name="Noor M.A."/>
            <person name="O'Grady P."/>
            <person name="Pachter L."/>
            <person name="Papaceit M."/>
            <person name="Parisi M.J."/>
            <person name="Parisi M."/>
            <person name="Parts L."/>
            <person name="Pedersen J.S."/>
            <person name="Pesole G."/>
            <person name="Phillippy A.M."/>
            <person name="Ponting C.P."/>
            <person name="Pop M."/>
            <person name="Porcelli D."/>
            <person name="Powell J.R."/>
            <person name="Prohaska S."/>
            <person name="Pruitt K."/>
            <person name="Puig M."/>
            <person name="Quesneville H."/>
            <person name="Ram K.R."/>
            <person name="Rand D."/>
            <person name="Rasmussen M.D."/>
            <person name="Reed L.K."/>
            <person name="Reenan R."/>
            <person name="Reily A."/>
            <person name="Remington K.A."/>
            <person name="Rieger T.T."/>
            <person name="Ritchie M.G."/>
            <person name="Robin C."/>
            <person name="Rogers Y.H."/>
            <person name="Rohde C."/>
            <person name="Rozas J."/>
            <person name="Rubenfield M.J."/>
            <person name="Ruiz A."/>
            <person name="Russo S."/>
            <person name="Salzberg S.L."/>
            <person name="Sanchez-Gracia A."/>
            <person name="Saranga D.J."/>
            <person name="Sato H."/>
            <person name="Schaeffer S.W."/>
            <person name="Schatz M.C."/>
            <person name="Schlenke T."/>
            <person name="Schwartz R."/>
            <person name="Segarra C."/>
            <person name="Singh R.S."/>
            <person name="Sirot L."/>
            <person name="Sirota M."/>
            <person name="Sisneros N.B."/>
            <person name="Smith C.D."/>
            <person name="Smith T.F."/>
            <person name="Spieth J."/>
            <person name="Stage D.E."/>
            <person name="Stark A."/>
            <person name="Stephan W."/>
            <person name="Strausberg R.L."/>
            <person name="Strempel S."/>
            <person name="Sturgill D."/>
            <person name="Sutton G."/>
            <person name="Sutton G.G."/>
            <person name="Tao W."/>
            <person name="Teichmann S."/>
            <person name="Tobari Y.N."/>
            <person name="Tomimura Y."/>
            <person name="Tsolas J.M."/>
            <person name="Valente V.L."/>
            <person name="Venter E."/>
            <person name="Venter J.C."/>
            <person name="Vicario S."/>
            <person name="Vieira F.G."/>
            <person name="Vilella A.J."/>
            <person name="Villasante A."/>
            <person name="Walenz B."/>
            <person name="Wang J."/>
            <person name="Wasserman M."/>
            <person name="Watts T."/>
            <person name="Wilson D."/>
            <person name="Wilson R.K."/>
            <person name="Wing R.A."/>
            <person name="Wolfner M.F."/>
            <person name="Wong A."/>
            <person name="Wong G.K."/>
            <person name="Wu C.I."/>
            <person name="Wu G."/>
            <person name="Yamamoto D."/>
            <person name="Yang H.P."/>
            <person name="Yang S.P."/>
            <person name="Yorke J.A."/>
            <person name="Yoshida K."/>
            <person name="Zdobnov E."/>
            <person name="Zhang P."/>
            <person name="Zhang Y."/>
            <person name="Zimin A.V."/>
            <person name="Baldwin J."/>
            <person name="Abdouelleil A."/>
            <person name="Abdulkadir J."/>
            <person name="Abebe A."/>
            <person name="Abera B."/>
            <person name="Abreu J."/>
            <person name="Acer S.C."/>
            <person name="Aftuck L."/>
            <person name="Alexander A."/>
            <person name="An P."/>
            <person name="Anderson E."/>
            <person name="Anderson S."/>
            <person name="Arachi H."/>
            <person name="Azer M."/>
            <person name="Bachantsang P."/>
            <person name="Barry A."/>
            <person name="Bayul T."/>
            <person name="Berlin A."/>
            <person name="Bessette D."/>
            <person name="Bloom T."/>
            <person name="Blye J."/>
            <person name="Boguslavskiy L."/>
            <person name="Bonnet C."/>
            <person name="Boukhgalter B."/>
            <person name="Bourzgui I."/>
            <person name="Brown A."/>
            <person name="Cahill P."/>
            <person name="Channer S."/>
            <person name="Cheshatsang Y."/>
            <person name="Chuda L."/>
            <person name="Citroen M."/>
            <person name="Collymore A."/>
            <person name="Cooke P."/>
            <person name="Costello M."/>
            <person name="D'Aco K."/>
            <person name="Daza R."/>
            <person name="De Haan G."/>
            <person name="DeGray S."/>
            <person name="DeMaso C."/>
            <person name="Dhargay N."/>
            <person name="Dooley K."/>
            <person name="Dooley E."/>
            <person name="Doricent M."/>
            <person name="Dorje P."/>
            <person name="Dorjee K."/>
            <person name="Dupes A."/>
            <person name="Elong R."/>
            <person name="Falk J."/>
            <person name="Farina A."/>
            <person name="Faro S."/>
            <person name="Ferguson D."/>
            <person name="Fisher S."/>
            <person name="Foley C.D."/>
            <person name="Franke A."/>
            <person name="Friedrich D."/>
            <person name="Gadbois L."/>
            <person name="Gearin G."/>
            <person name="Gearin C.R."/>
            <person name="Giannoukos G."/>
            <person name="Goode T."/>
            <person name="Graham J."/>
            <person name="Grandbois E."/>
            <person name="Grewal S."/>
            <person name="Gyaltsen K."/>
            <person name="Hafez N."/>
            <person name="Hagos B."/>
            <person name="Hall J."/>
            <person name="Henson C."/>
            <person name="Hollinger A."/>
            <person name="Honan T."/>
            <person name="Huard M.D."/>
            <person name="Hughes L."/>
            <person name="Hurhula B."/>
            <person name="Husby M.E."/>
            <person name="Kamat A."/>
            <person name="Kanga B."/>
            <person name="Kashin S."/>
            <person name="Khazanovich D."/>
            <person name="Kisner P."/>
            <person name="Lance K."/>
            <person name="Lara M."/>
            <person name="Lee W."/>
            <person name="Lennon N."/>
            <person name="Letendre F."/>
            <person name="LeVine R."/>
            <person name="Lipovsky A."/>
            <person name="Liu X."/>
            <person name="Liu J."/>
            <person name="Liu S."/>
            <person name="Lokyitsang T."/>
            <person name="Lokyitsang Y."/>
            <person name="Lubonja R."/>
            <person name="Lui A."/>
            <person name="MacDonald P."/>
            <person name="Magnisalis V."/>
            <person name="Maru K."/>
            <person name="Matthews C."/>
            <person name="McCusker W."/>
            <person name="McDonough S."/>
            <person name="Mehta T."/>
            <person name="Meldrim J."/>
            <person name="Meneus L."/>
            <person name="Mihai O."/>
            <person name="Mihalev A."/>
            <person name="Mihova T."/>
            <person name="Mittelman R."/>
            <person name="Mlenga V."/>
            <person name="Montmayeur A."/>
            <person name="Mulrain L."/>
            <person name="Navidi A."/>
            <person name="Naylor J."/>
            <person name="Negash T."/>
            <person name="Nguyen T."/>
            <person name="Nguyen N."/>
            <person name="Nicol R."/>
            <person name="Norbu C."/>
            <person name="Norbu N."/>
            <person name="Novod N."/>
            <person name="O'Neill B."/>
            <person name="Osman S."/>
            <person name="Markiewicz E."/>
            <person name="Oyono O.L."/>
            <person name="Patti C."/>
            <person name="Phunkhang P."/>
            <person name="Pierre F."/>
            <person name="Priest M."/>
            <person name="Raghuraman S."/>
            <person name="Rege F."/>
            <person name="Reyes R."/>
            <person name="Rise C."/>
            <person name="Rogov P."/>
            <person name="Ross K."/>
            <person name="Ryan E."/>
            <person name="Settipalli S."/>
            <person name="Shea T."/>
            <person name="Sherpa N."/>
            <person name="Shi L."/>
            <person name="Shih D."/>
            <person name="Sparrow T."/>
            <person name="Spaulding J."/>
            <person name="Stalker J."/>
            <person name="Stange-Thomann N."/>
            <person name="Stavropoulos S."/>
            <person name="Stone C."/>
            <person name="Strader C."/>
            <person name="Tesfaye S."/>
            <person name="Thomson T."/>
            <person name="Thoulutsang Y."/>
            <person name="Thoulutsang D."/>
            <person name="Topham K."/>
            <person name="Topping I."/>
            <person name="Tsamla T."/>
            <person name="Vassiliev H."/>
            <person name="Vo A."/>
            <person name="Wangchuk T."/>
            <person name="Wangdi T."/>
            <person name="Weiand M."/>
            <person name="Wilkinson J."/>
            <person name="Wilson A."/>
            <person name="Yadav S."/>
            <person name="Young G."/>
            <person name="Yu Q."/>
            <person name="Zembek L."/>
            <person name="Zhong D."/>
            <person name="Zimmer A."/>
            <person name="Zwirko Z."/>
            <person name="Jaffe D.B."/>
            <person name="Alvarez P."/>
            <person name="Brockman W."/>
            <person name="Butler J."/>
            <person name="Chin C."/>
            <person name="Gnerre S."/>
            <person name="Grabherr M."/>
            <person name="Kleber M."/>
            <person name="Mauceli E."/>
            <person name="MacCallum I."/>
        </authorList>
    </citation>
    <scope>NUCLEOTIDE SEQUENCE [LARGE SCALE GENOMIC DNA]</scope>
    <source>
        <strain evidence="7">Rob3c / Tucson 14021-0248.25</strain>
    </source>
</reference>
<dbReference type="SUPFAM" id="SSF52058">
    <property type="entry name" value="L domain-like"/>
    <property type="match status" value="2"/>
</dbReference>
<evidence type="ECO:0000256" key="1">
    <source>
        <dbReference type="ARBA" id="ARBA00007772"/>
    </source>
</evidence>
<dbReference type="GO" id="GO:0045211">
    <property type="term" value="C:postsynaptic membrane"/>
    <property type="evidence" value="ECO:0007669"/>
    <property type="project" value="TreeGrafter"/>
</dbReference>
<feature type="domain" description="PDZ" evidence="5">
    <location>
        <begin position="832"/>
        <end position="903"/>
    </location>
</feature>
<dbReference type="GO" id="GO:0098887">
    <property type="term" value="P:neurotransmitter receptor transport, endosome to postsynaptic membrane"/>
    <property type="evidence" value="ECO:0007669"/>
    <property type="project" value="TreeGrafter"/>
</dbReference>
<name>B4HRS3_DROSE</name>
<dbReference type="GO" id="GO:0014069">
    <property type="term" value="C:postsynaptic density"/>
    <property type="evidence" value="ECO:0007669"/>
    <property type="project" value="TreeGrafter"/>
</dbReference>
<dbReference type="SUPFAM" id="SSF50156">
    <property type="entry name" value="PDZ domain-like"/>
    <property type="match status" value="1"/>
</dbReference>
<feature type="region of interest" description="Disordered" evidence="4">
    <location>
        <begin position="1"/>
        <end position="54"/>
    </location>
</feature>
<dbReference type="InterPro" id="IPR001611">
    <property type="entry name" value="Leu-rich_rpt"/>
</dbReference>
<dbReference type="EMBL" id="CH480816">
    <property type="protein sequence ID" value="EDW47937.1"/>
    <property type="molecule type" value="Genomic_DNA"/>
</dbReference>
<dbReference type="InterPro" id="IPR032675">
    <property type="entry name" value="LRR_dom_sf"/>
</dbReference>
<dbReference type="GO" id="GO:0005912">
    <property type="term" value="C:adherens junction"/>
    <property type="evidence" value="ECO:0007669"/>
    <property type="project" value="TreeGrafter"/>
</dbReference>
<dbReference type="InterPro" id="IPR001478">
    <property type="entry name" value="PDZ"/>
</dbReference>
<dbReference type="STRING" id="7238.B4HRS3"/>
<feature type="compositionally biased region" description="Low complexity" evidence="4">
    <location>
        <begin position="14"/>
        <end position="38"/>
    </location>
</feature>
<feature type="compositionally biased region" description="Acidic residues" evidence="4">
    <location>
        <begin position="779"/>
        <end position="789"/>
    </location>
</feature>
<dbReference type="Proteomes" id="UP000001292">
    <property type="component" value="Unassembled WGS sequence"/>
</dbReference>
<feature type="compositionally biased region" description="Polar residues" evidence="4">
    <location>
        <begin position="790"/>
        <end position="806"/>
    </location>
</feature>
<keyword evidence="3" id="KW-0677">Repeat</keyword>
<dbReference type="Pfam" id="PF00560">
    <property type="entry name" value="LRR_1"/>
    <property type="match status" value="1"/>
</dbReference>
<dbReference type="SMART" id="SM00364">
    <property type="entry name" value="LRR_BAC"/>
    <property type="match status" value="11"/>
</dbReference>
<dbReference type="Gene3D" id="3.80.10.10">
    <property type="entry name" value="Ribonuclease Inhibitor"/>
    <property type="match status" value="2"/>
</dbReference>
<dbReference type="InterPro" id="IPR050614">
    <property type="entry name" value="Synaptic_Scaffolding_LAP-MAGUK"/>
</dbReference>
<gene>
    <name evidence="6" type="primary">Dsec\GM21584</name>
    <name evidence="6" type="ORF">Dsec_GM21584</name>
</gene>
<dbReference type="GO" id="GO:0045197">
    <property type="term" value="P:establishment or maintenance of epithelial cell apical/basal polarity"/>
    <property type="evidence" value="ECO:0007669"/>
    <property type="project" value="TreeGrafter"/>
</dbReference>
<dbReference type="InterPro" id="IPR036034">
    <property type="entry name" value="PDZ_sf"/>
</dbReference>
<dbReference type="GO" id="GO:0043113">
    <property type="term" value="P:receptor clustering"/>
    <property type="evidence" value="ECO:0007669"/>
    <property type="project" value="TreeGrafter"/>
</dbReference>
<dbReference type="PhylomeDB" id="B4HRS3"/>
<keyword evidence="2" id="KW-0433">Leucine-rich repeat</keyword>
<sequence>MPAKKESSKGAKKGGAAPAGAKPTADPVASESTTAAEPAAKEAKGSKKGKGKKKCPLLSKCFPCFKFKREEVIDKLDYSNTPLTDFPEVWQHERTLEELYLSTTRLQALPPQLFYCQGLRVLHVNSNNLETIPQAIGSLRHLQHLDLNRNLIVNVPEEIKSCKHLTHLDLSCNSLQRLPDAITSLISLQELLLNETYLEFLPANFGRLVNLRILELRLNNLMTLPKSMVRLINLQRLDIGGNEFTELPEVVGELKSLRELWIDFNQIRRVSANIGKLRDLQHFEANGNLLDTLPSELSNWRNVEVLSICSNSLEAFPFSVGMLKSLVTFKCESNGLTELPDSISYLEQLEELVLSHNKLIRLPSTIGMLRSLRFLFADDNQLRQLPDELCSCQQLSVLSVANNQLSALPQNIGNLSKMKVLNVVNNYINALPVSMLNLVNLTSMWLSDNQSQPLVPLQYLDASTKTQLTCFMLPQVTFKMNSIQAQQQAQEQYEFVYANQQQPHASPSRRICFAEEATILSNAKAQPAPSYPSFVAAPPTPTPDQMAGSVRLMRSPTPYPKELRQMAKYVRQAQAATTSANASEVREARVVTNGQIHCDSSNANQDVVDQATTSAIYGIAPETTHIYGVYQQPQQMAHPVPTQEYYGLPLVNYEAHYQQLYVEANTPLPTTHLNGDQDYELQPLQQQPMQQQAVPTPRLEPPPYHIARVYTKKTPEDLNLYESMRQRKQQQHLQEQTIYQDALNSNSNFKTTAIGAQEVEESVDQLDYQNNISNNLEPNPEEEDQELDDTMSQHSPNSTATNNTSKASHKKSTWIFGVHKNPTVKQVTLKWENTIGFDIAELLNQVGIFVSSITPNTNAARLLNLNDKLLEIDGYDLTNANLSDAKRVLLNCGTVMNIMLSRK</sequence>
<accession>B4HRS3</accession>
<evidence type="ECO:0000313" key="6">
    <source>
        <dbReference type="EMBL" id="EDW47937.1"/>
    </source>
</evidence>
<evidence type="ECO:0000256" key="4">
    <source>
        <dbReference type="SAM" id="MobiDB-lite"/>
    </source>
</evidence>
<dbReference type="InterPro" id="IPR003591">
    <property type="entry name" value="Leu-rich_rpt_typical-subtyp"/>
</dbReference>
<dbReference type="AlphaFoldDB" id="B4HRS3"/>
<dbReference type="FunFam" id="2.30.42.10:FF:000250">
    <property type="entry name" value="Lap1, isoform B"/>
    <property type="match status" value="1"/>
</dbReference>
<dbReference type="Pfam" id="PF13855">
    <property type="entry name" value="LRR_8"/>
    <property type="match status" value="2"/>
</dbReference>
<dbReference type="GO" id="GO:0098968">
    <property type="term" value="P:neurotransmitter receptor transport postsynaptic membrane to endosome"/>
    <property type="evidence" value="ECO:0007669"/>
    <property type="project" value="TreeGrafter"/>
</dbReference>
<dbReference type="Gene3D" id="2.30.42.10">
    <property type="match status" value="1"/>
</dbReference>
<dbReference type="GO" id="GO:0016323">
    <property type="term" value="C:basolateral plasma membrane"/>
    <property type="evidence" value="ECO:0007669"/>
    <property type="project" value="TreeGrafter"/>
</dbReference>
<dbReference type="Pfam" id="PF00595">
    <property type="entry name" value="PDZ"/>
    <property type="match status" value="1"/>
</dbReference>
<evidence type="ECO:0000259" key="5">
    <source>
        <dbReference type="PROSITE" id="PS50106"/>
    </source>
</evidence>
<dbReference type="PANTHER" id="PTHR23119">
    <property type="entry name" value="DISCS LARGE"/>
    <property type="match status" value="1"/>
</dbReference>
<dbReference type="GO" id="GO:0019901">
    <property type="term" value="F:protein kinase binding"/>
    <property type="evidence" value="ECO:0007669"/>
    <property type="project" value="TreeGrafter"/>
</dbReference>
<protein>
    <submittedName>
        <fullName evidence="6">GM21584</fullName>
    </submittedName>
</protein>
<dbReference type="PROSITE" id="PS51450">
    <property type="entry name" value="LRR"/>
    <property type="match status" value="3"/>
</dbReference>
<evidence type="ECO:0000256" key="2">
    <source>
        <dbReference type="ARBA" id="ARBA00022614"/>
    </source>
</evidence>
<evidence type="ECO:0000256" key="3">
    <source>
        <dbReference type="ARBA" id="ARBA00022737"/>
    </source>
</evidence>
<dbReference type="OMA" id="ACKHLTH"/>
<dbReference type="Pfam" id="PF23598">
    <property type="entry name" value="LRR_14"/>
    <property type="match status" value="1"/>
</dbReference>
<proteinExistence type="inferred from homology"/>
<keyword evidence="7" id="KW-1185">Reference proteome</keyword>
<dbReference type="InterPro" id="IPR055414">
    <property type="entry name" value="LRR_R13L4/SHOC2-like"/>
</dbReference>
<dbReference type="SMART" id="SM00369">
    <property type="entry name" value="LRR_TYP"/>
    <property type="match status" value="13"/>
</dbReference>
<feature type="region of interest" description="Disordered" evidence="4">
    <location>
        <begin position="770"/>
        <end position="808"/>
    </location>
</feature>
<dbReference type="PROSITE" id="PS50106">
    <property type="entry name" value="PDZ"/>
    <property type="match status" value="1"/>
</dbReference>
<evidence type="ECO:0000313" key="7">
    <source>
        <dbReference type="Proteomes" id="UP000001292"/>
    </source>
</evidence>
<dbReference type="GO" id="GO:0098609">
    <property type="term" value="P:cell-cell adhesion"/>
    <property type="evidence" value="ECO:0007669"/>
    <property type="project" value="TreeGrafter"/>
</dbReference>
<dbReference type="HOGENOM" id="CLU_336254_0_0_1"/>
<dbReference type="SMART" id="SM00228">
    <property type="entry name" value="PDZ"/>
    <property type="match status" value="1"/>
</dbReference>
<dbReference type="PANTHER" id="PTHR23119:SF50">
    <property type="entry name" value="PDZ DOMAIN-CONTAINING PROTEIN"/>
    <property type="match status" value="1"/>
</dbReference>
<dbReference type="FunFam" id="3.80.10.10:FF:000013">
    <property type="entry name" value="Erbin isoform 7"/>
    <property type="match status" value="1"/>
</dbReference>
<organism evidence="7">
    <name type="scientific">Drosophila sechellia</name>
    <name type="common">Fruit fly</name>
    <dbReference type="NCBI Taxonomy" id="7238"/>
    <lineage>
        <taxon>Eukaryota</taxon>
        <taxon>Metazoa</taxon>
        <taxon>Ecdysozoa</taxon>
        <taxon>Arthropoda</taxon>
        <taxon>Hexapoda</taxon>
        <taxon>Insecta</taxon>
        <taxon>Pterygota</taxon>
        <taxon>Neoptera</taxon>
        <taxon>Endopterygota</taxon>
        <taxon>Diptera</taxon>
        <taxon>Brachycera</taxon>
        <taxon>Muscomorpha</taxon>
        <taxon>Ephydroidea</taxon>
        <taxon>Drosophilidae</taxon>
        <taxon>Drosophila</taxon>
        <taxon>Sophophora</taxon>
    </lineage>
</organism>